<feature type="domain" description="HTH lacI-type" evidence="4">
    <location>
        <begin position="41"/>
        <end position="95"/>
    </location>
</feature>
<protein>
    <submittedName>
        <fullName evidence="5">LacI family transcriptional regulator</fullName>
    </submittedName>
</protein>
<dbReference type="Gene3D" id="1.10.260.40">
    <property type="entry name" value="lambda repressor-like DNA-binding domains"/>
    <property type="match status" value="1"/>
</dbReference>
<dbReference type="Proteomes" id="UP001058267">
    <property type="component" value="Chromosome"/>
</dbReference>
<dbReference type="SMART" id="SM00354">
    <property type="entry name" value="HTH_LACI"/>
    <property type="match status" value="1"/>
</dbReference>
<dbReference type="RefSeq" id="WP_227901028.1">
    <property type="nucleotide sequence ID" value="NZ_CP102252.1"/>
</dbReference>
<keyword evidence="1" id="KW-0805">Transcription regulation</keyword>
<dbReference type="Pfam" id="PF00356">
    <property type="entry name" value="LacI"/>
    <property type="match status" value="1"/>
</dbReference>
<accession>A0ABY5V8T7</accession>
<dbReference type="SUPFAM" id="SSF53822">
    <property type="entry name" value="Periplasmic binding protein-like I"/>
    <property type="match status" value="1"/>
</dbReference>
<keyword evidence="6" id="KW-1185">Reference proteome</keyword>
<dbReference type="Pfam" id="PF13377">
    <property type="entry name" value="Peripla_BP_3"/>
    <property type="match status" value="1"/>
</dbReference>
<dbReference type="Gene3D" id="3.40.50.2300">
    <property type="match status" value="2"/>
</dbReference>
<keyword evidence="2" id="KW-0238">DNA-binding</keyword>
<evidence type="ECO:0000313" key="5">
    <source>
        <dbReference type="EMBL" id="UWN66005.1"/>
    </source>
</evidence>
<proteinExistence type="predicted"/>
<dbReference type="InterPro" id="IPR000843">
    <property type="entry name" value="HTH_LacI"/>
</dbReference>
<evidence type="ECO:0000256" key="3">
    <source>
        <dbReference type="ARBA" id="ARBA00023163"/>
    </source>
</evidence>
<dbReference type="InterPro" id="IPR010982">
    <property type="entry name" value="Lambda_DNA-bd_dom_sf"/>
</dbReference>
<dbReference type="CDD" id="cd01392">
    <property type="entry name" value="HTH_LacI"/>
    <property type="match status" value="1"/>
</dbReference>
<evidence type="ECO:0000256" key="2">
    <source>
        <dbReference type="ARBA" id="ARBA00023125"/>
    </source>
</evidence>
<evidence type="ECO:0000256" key="1">
    <source>
        <dbReference type="ARBA" id="ARBA00023015"/>
    </source>
</evidence>
<dbReference type="InterPro" id="IPR028082">
    <property type="entry name" value="Peripla_BP_I"/>
</dbReference>
<dbReference type="SUPFAM" id="SSF47413">
    <property type="entry name" value="lambda repressor-like DNA-binding domains"/>
    <property type="match status" value="1"/>
</dbReference>
<dbReference type="EMBL" id="CP102252">
    <property type="protein sequence ID" value="UWN66005.1"/>
    <property type="molecule type" value="Genomic_DNA"/>
</dbReference>
<dbReference type="CDD" id="cd06267">
    <property type="entry name" value="PBP1_LacI_sugar_binding-like"/>
    <property type="match status" value="1"/>
</dbReference>
<gene>
    <name evidence="5" type="ORF">NQ519_03980</name>
</gene>
<dbReference type="PANTHER" id="PTHR30146">
    <property type="entry name" value="LACI-RELATED TRANSCRIPTIONAL REPRESSOR"/>
    <property type="match status" value="1"/>
</dbReference>
<evidence type="ECO:0000313" key="6">
    <source>
        <dbReference type="Proteomes" id="UP001058267"/>
    </source>
</evidence>
<dbReference type="InterPro" id="IPR046335">
    <property type="entry name" value="LacI/GalR-like_sensor"/>
</dbReference>
<organism evidence="5 6">
    <name type="scientific">Alistipes senegalensis JC50</name>
    <dbReference type="NCBI Taxonomy" id="1033732"/>
    <lineage>
        <taxon>Bacteria</taxon>
        <taxon>Pseudomonadati</taxon>
        <taxon>Bacteroidota</taxon>
        <taxon>Bacteroidia</taxon>
        <taxon>Bacteroidales</taxon>
        <taxon>Rikenellaceae</taxon>
        <taxon>Alistipes</taxon>
    </lineage>
</organism>
<keyword evidence="3" id="KW-0804">Transcription</keyword>
<evidence type="ECO:0000259" key="4">
    <source>
        <dbReference type="PROSITE" id="PS50932"/>
    </source>
</evidence>
<sequence>MHRSKFFVENFGIEKIFYNFALRNRLRNYKIMNPRGNTKKISIYDLARRLNVSASTVSRALHDHPSIGKEMKEAVRALAKELNFKPNHIAVALKTGKMKTIGIVVPQINRTYFVEAIAGVERELYKAGYDLIIASTGNLYERERKIITSLSQGKVIGVIAAVAAETTDYSHYQMLVDNNIPLVMFDRKMPIDNTSCVVQDDFDGAYRATEHLIEQGCRRIYHFRGPQNVSVWSDRDAGFRRALEKHGLGIAPQAIHTAITTEDEGRKYAKKLLMHKELPDGILFSGDFAAKAAMEEFIAAGVRIPQDIAVVGFVNEPWDTLLNPPLSSIEQFSGKIGETAAQMMLEAIDGMPHRNIVYKPQLIVRESSMKRKYAPATTPV</sequence>
<name>A0ABY5V8T7_9BACT</name>
<reference evidence="5" key="1">
    <citation type="journal article" date="2022" name="Cell">
        <title>Design, construction, and in vivo augmentation of a complex gut microbiome.</title>
        <authorList>
            <person name="Cheng A.G."/>
            <person name="Ho P.Y."/>
            <person name="Aranda-Diaz A."/>
            <person name="Jain S."/>
            <person name="Yu F.B."/>
            <person name="Meng X."/>
            <person name="Wang M."/>
            <person name="Iakiviak M."/>
            <person name="Nagashima K."/>
            <person name="Zhao A."/>
            <person name="Murugkar P."/>
            <person name="Patil A."/>
            <person name="Atabakhsh K."/>
            <person name="Weakley A."/>
            <person name="Yan J."/>
            <person name="Brumbaugh A.R."/>
            <person name="Higginbottom S."/>
            <person name="Dimas A."/>
            <person name="Shiver A.L."/>
            <person name="Deutschbauer A."/>
            <person name="Neff N."/>
            <person name="Sonnenburg J.L."/>
            <person name="Huang K.C."/>
            <person name="Fischbach M.A."/>
        </authorList>
    </citation>
    <scope>NUCLEOTIDE SEQUENCE</scope>
    <source>
        <strain evidence="5">JC50</strain>
    </source>
</reference>
<dbReference type="PANTHER" id="PTHR30146:SF109">
    <property type="entry name" value="HTH-TYPE TRANSCRIPTIONAL REGULATOR GALS"/>
    <property type="match status" value="1"/>
</dbReference>
<dbReference type="PROSITE" id="PS50932">
    <property type="entry name" value="HTH_LACI_2"/>
    <property type="match status" value="1"/>
</dbReference>